<proteinExistence type="predicted"/>
<accession>A0A9N9G5E0</accession>
<reference evidence="1" key="1">
    <citation type="submission" date="2021-06" db="EMBL/GenBank/DDBJ databases">
        <authorList>
            <person name="Kallberg Y."/>
            <person name="Tangrot J."/>
            <person name="Rosling A."/>
        </authorList>
    </citation>
    <scope>NUCLEOTIDE SEQUENCE</scope>
    <source>
        <strain evidence="1">CL551</strain>
    </source>
</reference>
<dbReference type="AlphaFoldDB" id="A0A9N9G5E0"/>
<dbReference type="OrthoDB" id="5407799at2759"/>
<dbReference type="Proteomes" id="UP000789342">
    <property type="component" value="Unassembled WGS sequence"/>
</dbReference>
<comment type="caution">
    <text evidence="1">The sequence shown here is derived from an EMBL/GenBank/DDBJ whole genome shotgun (WGS) entry which is preliminary data.</text>
</comment>
<evidence type="ECO:0000313" key="2">
    <source>
        <dbReference type="Proteomes" id="UP000789342"/>
    </source>
</evidence>
<evidence type="ECO:0000313" key="1">
    <source>
        <dbReference type="EMBL" id="CAG8581597.1"/>
    </source>
</evidence>
<keyword evidence="2" id="KW-1185">Reference proteome</keyword>
<sequence>MSLPPHKKDDYYNLEKRLAELKKPDENRDQDTLEDLVERFSKVFDRRPVISLNVENKGGAQKRSYELPKEKELDEEEIENFLLSEGNLLDENDDSLFSNEQQQILDSLVTKFVGDDLNTSSNFENEGEESYLIRQIREEVLLEENYDLNEKSMDYSELKERFRLLKANSETDDVGISSNRLGSPPKAIGFEDFEDDPDTWCCKCYAFVMKMQLSNVEVVMEICIVMNVSKKGIPARVQIVS</sequence>
<gene>
    <name evidence="1" type="ORF">AMORRO_LOCUS6935</name>
</gene>
<dbReference type="EMBL" id="CAJVPV010004923">
    <property type="protein sequence ID" value="CAG8581597.1"/>
    <property type="molecule type" value="Genomic_DNA"/>
</dbReference>
<protein>
    <submittedName>
        <fullName evidence="1">14371_t:CDS:1</fullName>
    </submittedName>
</protein>
<name>A0A9N9G5E0_9GLOM</name>
<organism evidence="1 2">
    <name type="scientific">Acaulospora morrowiae</name>
    <dbReference type="NCBI Taxonomy" id="94023"/>
    <lineage>
        <taxon>Eukaryota</taxon>
        <taxon>Fungi</taxon>
        <taxon>Fungi incertae sedis</taxon>
        <taxon>Mucoromycota</taxon>
        <taxon>Glomeromycotina</taxon>
        <taxon>Glomeromycetes</taxon>
        <taxon>Diversisporales</taxon>
        <taxon>Acaulosporaceae</taxon>
        <taxon>Acaulospora</taxon>
    </lineage>
</organism>